<organism evidence="2 3">
    <name type="scientific">Desulfomarina profundi</name>
    <dbReference type="NCBI Taxonomy" id="2772557"/>
    <lineage>
        <taxon>Bacteria</taxon>
        <taxon>Pseudomonadati</taxon>
        <taxon>Thermodesulfobacteriota</taxon>
        <taxon>Desulfobulbia</taxon>
        <taxon>Desulfobulbales</taxon>
        <taxon>Desulfobulbaceae</taxon>
        <taxon>Desulfomarina</taxon>
    </lineage>
</organism>
<feature type="domain" description="Histone deacetylase" evidence="1">
    <location>
        <begin position="2"/>
        <end position="86"/>
    </location>
</feature>
<dbReference type="KEGG" id="dbk:DGMP_34090"/>
<dbReference type="PANTHER" id="PTHR10625">
    <property type="entry name" value="HISTONE DEACETYLASE HDAC1-RELATED"/>
    <property type="match status" value="1"/>
</dbReference>
<evidence type="ECO:0000259" key="1">
    <source>
        <dbReference type="Pfam" id="PF00850"/>
    </source>
</evidence>
<keyword evidence="3" id="KW-1185">Reference proteome</keyword>
<dbReference type="GO" id="GO:0004407">
    <property type="term" value="F:histone deacetylase activity"/>
    <property type="evidence" value="ECO:0007669"/>
    <property type="project" value="TreeGrafter"/>
</dbReference>
<dbReference type="EMBL" id="AP024086">
    <property type="protein sequence ID" value="BCL62716.1"/>
    <property type="molecule type" value="Genomic_DNA"/>
</dbReference>
<dbReference type="PANTHER" id="PTHR10625:SF10">
    <property type="entry name" value="HISTONE DEACETYLASE HDAC1"/>
    <property type="match status" value="1"/>
</dbReference>
<protein>
    <recommendedName>
        <fullName evidence="1">Histone deacetylase domain-containing protein</fullName>
    </recommendedName>
</protein>
<proteinExistence type="predicted"/>
<reference evidence="2" key="1">
    <citation type="submission" date="2020-09" db="EMBL/GenBank/DDBJ databases">
        <title>Desulfogranum mesoprofundum gen. nov., sp. nov., a novel mesophilic, sulfate-reducing chemolithoautotroph isolated from a deep-sea hydrothermal vent chimney in the Suiyo Seamount.</title>
        <authorList>
            <person name="Hashimoto Y."/>
            <person name="Nakagawa S."/>
        </authorList>
    </citation>
    <scope>NUCLEOTIDE SEQUENCE</scope>
    <source>
        <strain evidence="2">KT2</strain>
    </source>
</reference>
<dbReference type="Pfam" id="PF00850">
    <property type="entry name" value="Hist_deacetyl"/>
    <property type="match status" value="1"/>
</dbReference>
<gene>
    <name evidence="2" type="ORF">DGMP_34090</name>
</gene>
<sequence length="134" mass="15210">MEYANIFNTVVKPVCREYRPELILVSAGFDTYIDDGISAMRVTGDGFAYMTRVLVNLAEELCDGRIFFSLEGGYNFSGMEEGVFATLCELAGIKEKNEMNKKMDYTFISSLAEEKGIHPAIEMVREVAKKYWKM</sequence>
<dbReference type="InterPro" id="IPR023801">
    <property type="entry name" value="His_deacetylse_dom"/>
</dbReference>
<evidence type="ECO:0000313" key="3">
    <source>
        <dbReference type="Proteomes" id="UP000826725"/>
    </source>
</evidence>
<accession>A0A8D5FLD2</accession>
<name>A0A8D5FLD2_9BACT</name>
<dbReference type="GO" id="GO:0040029">
    <property type="term" value="P:epigenetic regulation of gene expression"/>
    <property type="evidence" value="ECO:0007669"/>
    <property type="project" value="TreeGrafter"/>
</dbReference>
<dbReference type="AlphaFoldDB" id="A0A8D5FLD2"/>
<dbReference type="Proteomes" id="UP000826725">
    <property type="component" value="Chromosome"/>
</dbReference>
<evidence type="ECO:0000313" key="2">
    <source>
        <dbReference type="EMBL" id="BCL62716.1"/>
    </source>
</evidence>